<keyword evidence="1" id="KW-0732">Signal</keyword>
<dbReference type="AlphaFoldDB" id="H1Q1I8"/>
<dbReference type="RefSeq" id="WP_006951870.1">
    <property type="nucleotide sequence ID" value="NZ_JH594521.1"/>
</dbReference>
<dbReference type="HOGENOM" id="CLU_551916_0_0_10"/>
<reference evidence="2 3" key="1">
    <citation type="submission" date="2011-12" db="EMBL/GenBank/DDBJ databases">
        <title>The Genome Sequence of Prevotella micans F0438.</title>
        <authorList>
            <consortium name="The Broad Institute Genome Sequencing Platform"/>
            <person name="Earl A."/>
            <person name="Ward D."/>
            <person name="Feldgarden M."/>
            <person name="Gevers D."/>
            <person name="Izard J."/>
            <person name="Baranova O.V."/>
            <person name="Blanton J.M."/>
            <person name="Wade W.G."/>
            <person name="Dewhirst F.E."/>
            <person name="Young S.K."/>
            <person name="Zeng Q."/>
            <person name="Gargeya S."/>
            <person name="Fitzgerald M."/>
            <person name="Haas B."/>
            <person name="Abouelleil A."/>
            <person name="Alvarado L."/>
            <person name="Arachchi H.M."/>
            <person name="Berlin A."/>
            <person name="Chapman S.B."/>
            <person name="Gearin G."/>
            <person name="Goldberg J."/>
            <person name="Griggs A."/>
            <person name="Gujja S."/>
            <person name="Hansen M."/>
            <person name="Heiman D."/>
            <person name="Howarth C."/>
            <person name="Larimer J."/>
            <person name="Lui A."/>
            <person name="MacDonald P.J.P."/>
            <person name="McCowen C."/>
            <person name="Montmayeur A."/>
            <person name="Murphy C."/>
            <person name="Neiman D."/>
            <person name="Pearson M."/>
            <person name="Priest M."/>
            <person name="Roberts A."/>
            <person name="Saif S."/>
            <person name="Shea T."/>
            <person name="Sisk P."/>
            <person name="Stolte C."/>
            <person name="Sykes S."/>
            <person name="Wortman J."/>
            <person name="Nusbaum C."/>
            <person name="Birren B."/>
        </authorList>
    </citation>
    <scope>NUCLEOTIDE SEQUENCE [LARGE SCALE GENOMIC DNA]</scope>
    <source>
        <strain evidence="2 3">F0438</strain>
    </source>
</reference>
<gene>
    <name evidence="2" type="ORF">HMPREF9140_00776</name>
</gene>
<evidence type="ECO:0008006" key="4">
    <source>
        <dbReference type="Google" id="ProtNLM"/>
    </source>
</evidence>
<keyword evidence="3" id="KW-1185">Reference proteome</keyword>
<dbReference type="Gene3D" id="3.80.10.10">
    <property type="entry name" value="Ribonuclease Inhibitor"/>
    <property type="match status" value="1"/>
</dbReference>
<feature type="chain" id="PRO_5003553683" description="Lipocalin-like domain-containing protein" evidence="1">
    <location>
        <begin position="22"/>
        <end position="421"/>
    </location>
</feature>
<comment type="caution">
    <text evidence="2">The sequence shown here is derived from an EMBL/GenBank/DDBJ whole genome shotgun (WGS) entry which is preliminary data.</text>
</comment>
<dbReference type="PATRIC" id="fig|883158.3.peg.784"/>
<accession>H1Q1I8</accession>
<dbReference type="EMBL" id="AGWK01000026">
    <property type="protein sequence ID" value="EHO71835.1"/>
    <property type="molecule type" value="Genomic_DNA"/>
</dbReference>
<organism evidence="2 3">
    <name type="scientific">Prevotella micans F0438</name>
    <dbReference type="NCBI Taxonomy" id="883158"/>
    <lineage>
        <taxon>Bacteria</taxon>
        <taxon>Pseudomonadati</taxon>
        <taxon>Bacteroidota</taxon>
        <taxon>Bacteroidia</taxon>
        <taxon>Bacteroidales</taxon>
        <taxon>Prevotellaceae</taxon>
        <taxon>Prevotella</taxon>
    </lineage>
</organism>
<feature type="signal peptide" evidence="1">
    <location>
        <begin position="1"/>
        <end position="21"/>
    </location>
</feature>
<evidence type="ECO:0000313" key="2">
    <source>
        <dbReference type="EMBL" id="EHO71835.1"/>
    </source>
</evidence>
<proteinExistence type="predicted"/>
<sequence>MKKLLSLIFCIVATLTSHAQAGYDFSATNSNGYTLYYKILDPIRKRVEIVNAPGAMGMWGGYSFNGPFDVPATVENGGITYNVVSIDVFFMLGSAHGGITELTLHEGLEKIGYTTFWQAPLGNSELVIPSTVTSMGGSFAQPYWKASSVTVRMLNPIPTQDGGPGLNVDLHGYTYAKNLKIIVPTDVTHAYCNNVTQSPGAGWPWSYYANFYREEVKFGPTGYISYYLGTENFLIPAGCTAYIITGVTPSGSITTPDQAIVKAFTAGKIIPKQTGFILQGTPNSTVIYQANVTGTEEDVTGNLLIGTATEQEFNASGYKYYIFSNNGDEGLGFYKQGTRNGASIKLKPHRAGLRLPVAIAPAKGFVVDFEAARRESETTGIRNGRPTTGPRQDVIYDLQGRRVTNPGRGIYIVNGKKVVKW</sequence>
<dbReference type="InterPro" id="IPR032675">
    <property type="entry name" value="LRR_dom_sf"/>
</dbReference>
<dbReference type="Proteomes" id="UP000016023">
    <property type="component" value="Unassembled WGS sequence"/>
</dbReference>
<evidence type="ECO:0000256" key="1">
    <source>
        <dbReference type="SAM" id="SignalP"/>
    </source>
</evidence>
<dbReference type="STRING" id="883158.HMPREF9140_00776"/>
<name>H1Q1I8_9BACT</name>
<evidence type="ECO:0000313" key="3">
    <source>
        <dbReference type="Proteomes" id="UP000016023"/>
    </source>
</evidence>
<protein>
    <recommendedName>
        <fullName evidence="4">Lipocalin-like domain-containing protein</fullName>
    </recommendedName>
</protein>